<dbReference type="GO" id="GO:0016020">
    <property type="term" value="C:membrane"/>
    <property type="evidence" value="ECO:0007669"/>
    <property type="project" value="UniProtKB-SubCell"/>
</dbReference>
<evidence type="ECO:0000256" key="5">
    <source>
        <dbReference type="SAM" id="Phobius"/>
    </source>
</evidence>
<feature type="transmembrane region" description="Helical" evidence="5">
    <location>
        <begin position="179"/>
        <end position="200"/>
    </location>
</feature>
<feature type="transmembrane region" description="Helical" evidence="5">
    <location>
        <begin position="88"/>
        <end position="109"/>
    </location>
</feature>
<keyword evidence="3 5" id="KW-1133">Transmembrane helix</keyword>
<dbReference type="PANTHER" id="PTHR23017:SF3">
    <property type="entry name" value="G-PROTEIN COUPLED RECEPTORS FAMILY 1 PROFILE DOMAIN-CONTAINING PROTEIN"/>
    <property type="match status" value="1"/>
</dbReference>
<dbReference type="Gene3D" id="1.20.1070.10">
    <property type="entry name" value="Rhodopsin 7-helix transmembrane proteins"/>
    <property type="match status" value="1"/>
</dbReference>
<dbReference type="Proteomes" id="UP001175271">
    <property type="component" value="Unassembled WGS sequence"/>
</dbReference>
<evidence type="ECO:0000313" key="7">
    <source>
        <dbReference type="EMBL" id="KAK0414124.1"/>
    </source>
</evidence>
<feature type="domain" description="G-protein coupled receptors family 1 profile" evidence="6">
    <location>
        <begin position="24"/>
        <end position="250"/>
    </location>
</feature>
<dbReference type="PANTHER" id="PTHR23017">
    <property type="entry name" value="SERPENTINE RECEPTOR, CLASS X"/>
    <property type="match status" value="1"/>
</dbReference>
<evidence type="ECO:0000256" key="3">
    <source>
        <dbReference type="ARBA" id="ARBA00022989"/>
    </source>
</evidence>
<dbReference type="SUPFAM" id="SSF81321">
    <property type="entry name" value="Family A G protein-coupled receptor-like"/>
    <property type="match status" value="1"/>
</dbReference>
<dbReference type="InterPro" id="IPR019430">
    <property type="entry name" value="7TM_GPCR_serpentine_rcpt_Srx"/>
</dbReference>
<evidence type="ECO:0000256" key="4">
    <source>
        <dbReference type="ARBA" id="ARBA00023136"/>
    </source>
</evidence>
<name>A0AA39LYM5_9BILA</name>
<protein>
    <recommendedName>
        <fullName evidence="6">G-protein coupled receptors family 1 profile domain-containing protein</fullName>
    </recommendedName>
</protein>
<dbReference type="CDD" id="cd00637">
    <property type="entry name" value="7tm_classA_rhodopsin-like"/>
    <property type="match status" value="1"/>
</dbReference>
<evidence type="ECO:0000256" key="1">
    <source>
        <dbReference type="ARBA" id="ARBA00004370"/>
    </source>
</evidence>
<feature type="transmembrane region" description="Helical" evidence="5">
    <location>
        <begin position="12"/>
        <end position="29"/>
    </location>
</feature>
<keyword evidence="2 5" id="KW-0812">Transmembrane</keyword>
<comment type="subcellular location">
    <subcellularLocation>
        <location evidence="1">Membrane</location>
    </subcellularLocation>
</comment>
<dbReference type="InterPro" id="IPR017452">
    <property type="entry name" value="GPCR_Rhodpsn_7TM"/>
</dbReference>
<evidence type="ECO:0000313" key="8">
    <source>
        <dbReference type="Proteomes" id="UP001175271"/>
    </source>
</evidence>
<dbReference type="Pfam" id="PF10328">
    <property type="entry name" value="7TM_GPCR_Srx"/>
    <property type="match status" value="1"/>
</dbReference>
<feature type="transmembrane region" description="Helical" evidence="5">
    <location>
        <begin position="262"/>
        <end position="280"/>
    </location>
</feature>
<dbReference type="EMBL" id="JAUCMV010000003">
    <property type="protein sequence ID" value="KAK0414124.1"/>
    <property type="molecule type" value="Genomic_DNA"/>
</dbReference>
<feature type="transmembrane region" description="Helical" evidence="5">
    <location>
        <begin position="121"/>
        <end position="141"/>
    </location>
</feature>
<organism evidence="7 8">
    <name type="scientific">Steinernema hermaphroditum</name>
    <dbReference type="NCBI Taxonomy" id="289476"/>
    <lineage>
        <taxon>Eukaryota</taxon>
        <taxon>Metazoa</taxon>
        <taxon>Ecdysozoa</taxon>
        <taxon>Nematoda</taxon>
        <taxon>Chromadorea</taxon>
        <taxon>Rhabditida</taxon>
        <taxon>Tylenchina</taxon>
        <taxon>Panagrolaimomorpha</taxon>
        <taxon>Strongyloidoidea</taxon>
        <taxon>Steinernematidae</taxon>
        <taxon>Steinernema</taxon>
    </lineage>
</organism>
<dbReference type="PROSITE" id="PS50262">
    <property type="entry name" value="G_PROTEIN_RECEP_F1_2"/>
    <property type="match status" value="1"/>
</dbReference>
<keyword evidence="8" id="KW-1185">Reference proteome</keyword>
<dbReference type="AlphaFoldDB" id="A0AA39LYM5"/>
<comment type="caution">
    <text evidence="7">The sequence shown here is derived from an EMBL/GenBank/DDBJ whole genome shotgun (WGS) entry which is preliminary data.</text>
</comment>
<gene>
    <name evidence="7" type="ORF">QR680_007157</name>
</gene>
<evidence type="ECO:0000259" key="6">
    <source>
        <dbReference type="PROSITE" id="PS50262"/>
    </source>
</evidence>
<reference evidence="7" key="1">
    <citation type="submission" date="2023-06" db="EMBL/GenBank/DDBJ databases">
        <title>Genomic analysis of the entomopathogenic nematode Steinernema hermaphroditum.</title>
        <authorList>
            <person name="Schwarz E.M."/>
            <person name="Heppert J.K."/>
            <person name="Baniya A."/>
            <person name="Schwartz H.T."/>
            <person name="Tan C.-H."/>
            <person name="Antoshechkin I."/>
            <person name="Sternberg P.W."/>
            <person name="Goodrich-Blair H."/>
            <person name="Dillman A.R."/>
        </authorList>
    </citation>
    <scope>NUCLEOTIDE SEQUENCE</scope>
    <source>
        <strain evidence="7">PS9179</strain>
        <tissue evidence="7">Whole animal</tissue>
    </source>
</reference>
<sequence>MFLRSHPKTASCLLGLTGVLGILVNLFILHRVIYGKLFGKSFGRIWISRGIAYVAISALFAFYVPIVAFIDINLIYNIGWMRAIPHLMMFFGMTILYSNFLIAINRCIIISQPLQYKYLFCDLKTIIMIVCTWLIPFVSVLPNLVESPLDPCHQTPLDSDYSFFALPPECHTLVNVLDLVVPSAAIIATIGVDLLAICRLRKFAQVRKKLTTSKAVKQNRNRELRLCCMILVQAVVSIYAYISLGFAAFIDNEILQFLASSFTWGLLQTIDGIVVILFNTEMHSSLRRKSTIPPRRTSEQSFYVG</sequence>
<accession>A0AA39LYM5</accession>
<keyword evidence="4 5" id="KW-0472">Membrane</keyword>
<evidence type="ECO:0000256" key="2">
    <source>
        <dbReference type="ARBA" id="ARBA00022692"/>
    </source>
</evidence>
<feature type="transmembrane region" description="Helical" evidence="5">
    <location>
        <begin position="50"/>
        <end position="76"/>
    </location>
</feature>
<feature type="transmembrane region" description="Helical" evidence="5">
    <location>
        <begin position="226"/>
        <end position="250"/>
    </location>
</feature>
<proteinExistence type="predicted"/>